<evidence type="ECO:0000256" key="2">
    <source>
        <dbReference type="ARBA" id="ARBA00023037"/>
    </source>
</evidence>
<keyword evidence="2" id="KW-0401">Integrin</keyword>
<organism evidence="6 7">
    <name type="scientific">Rotaria magnacalcarata</name>
    <dbReference type="NCBI Taxonomy" id="392030"/>
    <lineage>
        <taxon>Eukaryota</taxon>
        <taxon>Metazoa</taxon>
        <taxon>Spiralia</taxon>
        <taxon>Gnathifera</taxon>
        <taxon>Rotifera</taxon>
        <taxon>Eurotatoria</taxon>
        <taxon>Bdelloidea</taxon>
        <taxon>Philodinida</taxon>
        <taxon>Philodinidae</taxon>
        <taxon>Rotaria</taxon>
    </lineage>
</organism>
<dbReference type="InterPro" id="IPR032695">
    <property type="entry name" value="Integrin_dom_sf"/>
</dbReference>
<dbReference type="Gene3D" id="2.60.40.1530">
    <property type="entry name" value="ntegrin, alpha v. Chain A, domain 4"/>
    <property type="match status" value="1"/>
</dbReference>
<dbReference type="EMBL" id="CAJOBJ010351686">
    <property type="protein sequence ID" value="CAF5209105.1"/>
    <property type="molecule type" value="Genomic_DNA"/>
</dbReference>
<dbReference type="SUPFAM" id="SSF69179">
    <property type="entry name" value="Integrin domains"/>
    <property type="match status" value="1"/>
</dbReference>
<dbReference type="GO" id="GO:0016020">
    <property type="term" value="C:membrane"/>
    <property type="evidence" value="ECO:0007669"/>
    <property type="project" value="UniProtKB-SubCell"/>
</dbReference>
<evidence type="ECO:0000313" key="6">
    <source>
        <dbReference type="EMBL" id="CAF5209105.1"/>
    </source>
</evidence>
<evidence type="ECO:0000256" key="3">
    <source>
        <dbReference type="ARBA" id="ARBA00023136"/>
    </source>
</evidence>
<comment type="caution">
    <text evidence="6">The sequence shown here is derived from an EMBL/GenBank/DDBJ whole genome shotgun (WGS) entry which is preliminary data.</text>
</comment>
<dbReference type="AlphaFoldDB" id="A0A8S3J240"/>
<keyword evidence="3" id="KW-0472">Membrane</keyword>
<name>A0A8S3J240_9BILA</name>
<keyword evidence="4" id="KW-0325">Glycoprotein</keyword>
<dbReference type="GO" id="GO:0007229">
    <property type="term" value="P:integrin-mediated signaling pathway"/>
    <property type="evidence" value="ECO:0007669"/>
    <property type="project" value="UniProtKB-KW"/>
</dbReference>
<reference evidence="6" key="1">
    <citation type="submission" date="2021-02" db="EMBL/GenBank/DDBJ databases">
        <authorList>
            <person name="Nowell W R."/>
        </authorList>
    </citation>
    <scope>NUCLEOTIDE SEQUENCE</scope>
</reference>
<dbReference type="Proteomes" id="UP000681720">
    <property type="component" value="Unassembled WGS sequence"/>
</dbReference>
<sequence length="102" mass="11598">AAKPEQISTDTSDNHEFIHSSYMRKPDLEIIHTYTLHNKGPSDAKRTEIKLMWPMLPLSGFNEPTPLLHGVDLPSIIRTSDPKKNDDRCHIYQSTLSNSKAK</sequence>
<evidence type="ECO:0000256" key="4">
    <source>
        <dbReference type="ARBA" id="ARBA00023180"/>
    </source>
</evidence>
<feature type="compositionally biased region" description="Basic and acidic residues" evidence="5">
    <location>
        <begin position="80"/>
        <end position="90"/>
    </location>
</feature>
<gene>
    <name evidence="6" type="ORF">GIL414_LOCUS79169</name>
</gene>
<proteinExistence type="predicted"/>
<accession>A0A8S3J240</accession>
<evidence type="ECO:0008006" key="8">
    <source>
        <dbReference type="Google" id="ProtNLM"/>
    </source>
</evidence>
<feature type="region of interest" description="Disordered" evidence="5">
    <location>
        <begin position="79"/>
        <end position="102"/>
    </location>
</feature>
<feature type="compositionally biased region" description="Polar residues" evidence="5">
    <location>
        <begin position="92"/>
        <end position="102"/>
    </location>
</feature>
<protein>
    <recommendedName>
        <fullName evidence="8">Integrin alpha-2 domain-containing protein</fullName>
    </recommendedName>
</protein>
<evidence type="ECO:0000256" key="1">
    <source>
        <dbReference type="ARBA" id="ARBA00004479"/>
    </source>
</evidence>
<evidence type="ECO:0000256" key="5">
    <source>
        <dbReference type="SAM" id="MobiDB-lite"/>
    </source>
</evidence>
<feature type="non-terminal residue" evidence="6">
    <location>
        <position position="1"/>
    </location>
</feature>
<evidence type="ECO:0000313" key="7">
    <source>
        <dbReference type="Proteomes" id="UP000681720"/>
    </source>
</evidence>
<comment type="subcellular location">
    <subcellularLocation>
        <location evidence="1">Membrane</location>
        <topology evidence="1">Single-pass type I membrane protein</topology>
    </subcellularLocation>
</comment>